<keyword evidence="3" id="KW-1185">Reference proteome</keyword>
<evidence type="ECO:0000256" key="1">
    <source>
        <dbReference type="SAM" id="MobiDB-lite"/>
    </source>
</evidence>
<protein>
    <submittedName>
        <fullName evidence="2">Uncharacterized protein</fullName>
    </submittedName>
</protein>
<feature type="region of interest" description="Disordered" evidence="1">
    <location>
        <begin position="76"/>
        <end position="98"/>
    </location>
</feature>
<dbReference type="Proteomes" id="UP001303115">
    <property type="component" value="Unassembled WGS sequence"/>
</dbReference>
<feature type="region of interest" description="Disordered" evidence="1">
    <location>
        <begin position="563"/>
        <end position="613"/>
    </location>
</feature>
<accession>A0AAN6PNA9</accession>
<sequence length="713" mass="77551">MPAPSKLSSHARRRGLGDCPSKPAVKPGYCPDIHLTDDHPCAPPLPPQIFSSSNTELWPATPGEHHDFFPAWERPPKQQHQRLTPPASHTTQGTSHAELTRLSTREYALRAADPSDFASAWENSIMPLLSDLLQKHCTGDFAVDVHNFPEMSSEAVPRVIYITLSTDGDTTTLEQTVRAELARAVPEQFNPVYLKFRKGGLRRSTSTWWGQQDAGEEDAVCAPKNVTYKPTPVIGMSIGPSQIPDAASLGGFVRVGSELYAMSAYHAFEDSIHAAQLQVSHPADPDFPLIVPADPLARQYSIGSVATYSPLGTFRPSLTFQGRGFAEEKTRVELDYCLIGPVPKGRNLVSVPCLEDMGRCVAVEGTATVEGNTEVYAMARTSGYSLGFTSDVPGLQKISGHLRREWTVRQYSPSSRNPTDGRADAPWQTLKQWVTSGIGVPGDSGAWLIRRSDNAVVGLIWGRNYNTGDPAERIRLTYFTPIVDILADVKQKYAGEQEVVLPVYQPQDLSRSAQARSPLETVAVDMSQEPWSAYAQDAIRERRQVQASLIRSRFVGAHVPASGAVLDRQTRDEDPVPSNDHPSTHVSNLEPMESSLVDPPTTPPRSEGGGSISTLRSREKLLLGLELNSAPNSAPDSAPDLSSLPELSNASSIPSGSSVEGSNFDVAPDGVRIVGEELDGDEDIIEVIEAPIRTKASFSSRHPGLLRLDQLLI</sequence>
<proteinExistence type="predicted"/>
<comment type="caution">
    <text evidence="2">The sequence shown here is derived from an EMBL/GenBank/DDBJ whole genome shotgun (WGS) entry which is preliminary data.</text>
</comment>
<dbReference type="EMBL" id="MU854348">
    <property type="protein sequence ID" value="KAK4041986.1"/>
    <property type="molecule type" value="Genomic_DNA"/>
</dbReference>
<organism evidence="2 3">
    <name type="scientific">Parachaetomium inaequale</name>
    <dbReference type="NCBI Taxonomy" id="2588326"/>
    <lineage>
        <taxon>Eukaryota</taxon>
        <taxon>Fungi</taxon>
        <taxon>Dikarya</taxon>
        <taxon>Ascomycota</taxon>
        <taxon>Pezizomycotina</taxon>
        <taxon>Sordariomycetes</taxon>
        <taxon>Sordariomycetidae</taxon>
        <taxon>Sordariales</taxon>
        <taxon>Chaetomiaceae</taxon>
        <taxon>Parachaetomium</taxon>
    </lineage>
</organism>
<feature type="region of interest" description="Disordered" evidence="1">
    <location>
        <begin position="628"/>
        <end position="666"/>
    </location>
</feature>
<feature type="region of interest" description="Disordered" evidence="1">
    <location>
        <begin position="1"/>
        <end position="28"/>
    </location>
</feature>
<evidence type="ECO:0000313" key="3">
    <source>
        <dbReference type="Proteomes" id="UP001303115"/>
    </source>
</evidence>
<feature type="compositionally biased region" description="Low complexity" evidence="1">
    <location>
        <begin position="651"/>
        <end position="662"/>
    </location>
</feature>
<reference evidence="3" key="1">
    <citation type="journal article" date="2023" name="Mol. Phylogenet. Evol.">
        <title>Genome-scale phylogeny and comparative genomics of the fungal order Sordariales.</title>
        <authorList>
            <person name="Hensen N."/>
            <person name="Bonometti L."/>
            <person name="Westerberg I."/>
            <person name="Brannstrom I.O."/>
            <person name="Guillou S."/>
            <person name="Cros-Aarteil S."/>
            <person name="Calhoun S."/>
            <person name="Haridas S."/>
            <person name="Kuo A."/>
            <person name="Mondo S."/>
            <person name="Pangilinan J."/>
            <person name="Riley R."/>
            <person name="LaButti K."/>
            <person name="Andreopoulos B."/>
            <person name="Lipzen A."/>
            <person name="Chen C."/>
            <person name="Yan M."/>
            <person name="Daum C."/>
            <person name="Ng V."/>
            <person name="Clum A."/>
            <person name="Steindorff A."/>
            <person name="Ohm R.A."/>
            <person name="Martin F."/>
            <person name="Silar P."/>
            <person name="Natvig D.O."/>
            <person name="Lalanne C."/>
            <person name="Gautier V."/>
            <person name="Ament-Velasquez S.L."/>
            <person name="Kruys A."/>
            <person name="Hutchinson M.I."/>
            <person name="Powell A.J."/>
            <person name="Barry K."/>
            <person name="Miller A.N."/>
            <person name="Grigoriev I.V."/>
            <person name="Debuchy R."/>
            <person name="Gladieux P."/>
            <person name="Hiltunen Thoren M."/>
            <person name="Johannesson H."/>
        </authorList>
    </citation>
    <scope>NUCLEOTIDE SEQUENCE [LARGE SCALE GENOMIC DNA]</scope>
    <source>
        <strain evidence="3">CBS 284.82</strain>
    </source>
</reference>
<name>A0AAN6PNA9_9PEZI</name>
<feature type="compositionally biased region" description="Polar residues" evidence="1">
    <location>
        <begin position="87"/>
        <end position="97"/>
    </location>
</feature>
<evidence type="ECO:0000313" key="2">
    <source>
        <dbReference type="EMBL" id="KAK4041986.1"/>
    </source>
</evidence>
<gene>
    <name evidence="2" type="ORF">C8A01DRAFT_44964</name>
</gene>
<dbReference type="AlphaFoldDB" id="A0AAN6PNA9"/>